<dbReference type="Proteomes" id="UP001066276">
    <property type="component" value="Chromosome 7"/>
</dbReference>
<evidence type="ECO:0000313" key="1">
    <source>
        <dbReference type="EMBL" id="KAJ1123262.1"/>
    </source>
</evidence>
<dbReference type="EMBL" id="JANPWB010000011">
    <property type="protein sequence ID" value="KAJ1123262.1"/>
    <property type="molecule type" value="Genomic_DNA"/>
</dbReference>
<proteinExistence type="predicted"/>
<keyword evidence="2" id="KW-1185">Reference proteome</keyword>
<comment type="caution">
    <text evidence="1">The sequence shown here is derived from an EMBL/GenBank/DDBJ whole genome shotgun (WGS) entry which is preliminary data.</text>
</comment>
<reference evidence="1" key="1">
    <citation type="journal article" date="2022" name="bioRxiv">
        <title>Sequencing and chromosome-scale assembly of the giantPleurodeles waltlgenome.</title>
        <authorList>
            <person name="Brown T."/>
            <person name="Elewa A."/>
            <person name="Iarovenko S."/>
            <person name="Subramanian E."/>
            <person name="Araus A.J."/>
            <person name="Petzold A."/>
            <person name="Susuki M."/>
            <person name="Suzuki K.-i.T."/>
            <person name="Hayashi T."/>
            <person name="Toyoda A."/>
            <person name="Oliveira C."/>
            <person name="Osipova E."/>
            <person name="Leigh N.D."/>
            <person name="Simon A."/>
            <person name="Yun M.H."/>
        </authorList>
    </citation>
    <scope>NUCLEOTIDE SEQUENCE</scope>
    <source>
        <strain evidence="1">20211129_DDA</strain>
        <tissue evidence="1">Liver</tissue>
    </source>
</reference>
<evidence type="ECO:0000313" key="2">
    <source>
        <dbReference type="Proteomes" id="UP001066276"/>
    </source>
</evidence>
<organism evidence="1 2">
    <name type="scientific">Pleurodeles waltl</name>
    <name type="common">Iberian ribbed newt</name>
    <dbReference type="NCBI Taxonomy" id="8319"/>
    <lineage>
        <taxon>Eukaryota</taxon>
        <taxon>Metazoa</taxon>
        <taxon>Chordata</taxon>
        <taxon>Craniata</taxon>
        <taxon>Vertebrata</taxon>
        <taxon>Euteleostomi</taxon>
        <taxon>Amphibia</taxon>
        <taxon>Batrachia</taxon>
        <taxon>Caudata</taxon>
        <taxon>Salamandroidea</taxon>
        <taxon>Salamandridae</taxon>
        <taxon>Pleurodelinae</taxon>
        <taxon>Pleurodeles</taxon>
    </lineage>
</organism>
<accession>A0AAV7P7J4</accession>
<protein>
    <submittedName>
        <fullName evidence="1">Uncharacterized protein</fullName>
    </submittedName>
</protein>
<sequence>MQPTSETFSCYTATHGAYSRLGRFLLANDGNLDVRRVAYQVRFLLDHDPMLLECETHVPKPAIPLWRLRRELLGDTEYKKDLLDVLNGYFSANWGMAKTCGLEWEALKVVFRGESLSKSYGIKKRLDRELTQQEDALAALQHQVDNGDTLESDCLVVPLG</sequence>
<name>A0AAV7P7J4_PLEWA</name>
<dbReference type="AlphaFoldDB" id="A0AAV7P7J4"/>
<gene>
    <name evidence="1" type="ORF">NDU88_001735</name>
</gene>